<dbReference type="OrthoDB" id="190044at2157"/>
<feature type="transmembrane region" description="Helical" evidence="2">
    <location>
        <begin position="69"/>
        <end position="87"/>
    </location>
</feature>
<keyword evidence="5" id="KW-1185">Reference proteome</keyword>
<accession>M1XTG8</accession>
<dbReference type="eggNOG" id="arCOG06362">
    <property type="taxonomic scope" value="Archaea"/>
</dbReference>
<dbReference type="EMBL" id="HF582854">
    <property type="protein sequence ID" value="CCQ37790.1"/>
    <property type="molecule type" value="Genomic_DNA"/>
</dbReference>
<name>M1XTG8_NATM8</name>
<dbReference type="KEGG" id="nmo:Nmlp_3675"/>
<reference evidence="4 5" key="1">
    <citation type="journal article" date="2013" name="Genome Announc.">
        <title>Genome of the haloarchaeon Natronomonas moolapensis, a neutrophilic member of a previously haloalkaliphilic genus.</title>
        <authorList>
            <person name="Dyall-Smith M.L."/>
            <person name="Pfeiffer F."/>
            <person name="Oberwinkler T."/>
            <person name="Klee K."/>
            <person name="Rampp M."/>
            <person name="Palm P."/>
            <person name="Gross K."/>
            <person name="Schuster S.C."/>
            <person name="Oesterhelt D."/>
        </authorList>
    </citation>
    <scope>NUCLEOTIDE SEQUENCE [LARGE SCALE GENOMIC DNA]</scope>
    <source>
        <strain evidence="5">DSM 18674 / JCM 14361 / 8.8.11</strain>
    </source>
</reference>
<protein>
    <submittedName>
        <fullName evidence="4">DUF4212 family protein</fullName>
    </submittedName>
</protein>
<evidence type="ECO:0000313" key="4">
    <source>
        <dbReference type="EMBL" id="CCQ37790.1"/>
    </source>
</evidence>
<sequence length="165" mass="18095">MTGAERPQSELSPDDTNRSSASPDPGEGTALRTDGGMSDAEREQQIDYLDVEINLLRPATPFMRDHQRVILTGFAIWVLTTFGPITATRLAPGLMTQPMPILQFPLHYFLLAVVAPSAALLLSFWYCKKRDQIDEKYGIEQGIPETETAETVPEDVTAADGGVSE</sequence>
<proteinExistence type="predicted"/>
<keyword evidence="2" id="KW-0472">Membrane</keyword>
<dbReference type="Proteomes" id="UP000011867">
    <property type="component" value="Chromosome"/>
</dbReference>
<gene>
    <name evidence="4" type="ordered locus">Nmlp_3675</name>
</gene>
<feature type="transmembrane region" description="Helical" evidence="2">
    <location>
        <begin position="107"/>
        <end position="127"/>
    </location>
</feature>
<dbReference type="STRING" id="268739.Nmlp_3675"/>
<dbReference type="AlphaFoldDB" id="M1XTG8"/>
<evidence type="ECO:0000256" key="2">
    <source>
        <dbReference type="SAM" id="Phobius"/>
    </source>
</evidence>
<evidence type="ECO:0000313" key="5">
    <source>
        <dbReference type="Proteomes" id="UP000011867"/>
    </source>
</evidence>
<keyword evidence="2" id="KW-0812">Transmembrane</keyword>
<evidence type="ECO:0000259" key="3">
    <source>
        <dbReference type="Pfam" id="PF13937"/>
    </source>
</evidence>
<feature type="region of interest" description="Disordered" evidence="1">
    <location>
        <begin position="1"/>
        <end position="39"/>
    </location>
</feature>
<dbReference type="Pfam" id="PF13937">
    <property type="entry name" value="DUF4212"/>
    <property type="match status" value="1"/>
</dbReference>
<evidence type="ECO:0000256" key="1">
    <source>
        <dbReference type="SAM" id="MobiDB-lite"/>
    </source>
</evidence>
<organism evidence="4 5">
    <name type="scientific">Natronomonas moolapensis (strain DSM 18674 / CECT 7526 / JCM 14361 / 8.8.11)</name>
    <dbReference type="NCBI Taxonomy" id="268739"/>
    <lineage>
        <taxon>Archaea</taxon>
        <taxon>Methanobacteriati</taxon>
        <taxon>Methanobacteriota</taxon>
        <taxon>Stenosarchaea group</taxon>
        <taxon>Halobacteria</taxon>
        <taxon>Halobacteriales</taxon>
        <taxon>Natronomonadaceae</taxon>
        <taxon>Natronomonas</taxon>
    </lineage>
</organism>
<dbReference type="NCBIfam" id="TIGR03647">
    <property type="entry name" value="Na_symport_sm"/>
    <property type="match status" value="1"/>
</dbReference>
<keyword evidence="2" id="KW-1133">Transmembrane helix</keyword>
<feature type="domain" description="Sodium symporter small subunit" evidence="3">
    <location>
        <begin position="60"/>
        <end position="139"/>
    </location>
</feature>
<dbReference type="InterPro" id="IPR019886">
    <property type="entry name" value="Na_symporter_ssu"/>
</dbReference>
<dbReference type="HOGENOM" id="CLU_1811386_0_0_2"/>
<feature type="region of interest" description="Disordered" evidence="1">
    <location>
        <begin position="145"/>
        <end position="165"/>
    </location>
</feature>